<organism evidence="2 3">
    <name type="scientific">Colletotrichum navitas</name>
    <dbReference type="NCBI Taxonomy" id="681940"/>
    <lineage>
        <taxon>Eukaryota</taxon>
        <taxon>Fungi</taxon>
        <taxon>Dikarya</taxon>
        <taxon>Ascomycota</taxon>
        <taxon>Pezizomycotina</taxon>
        <taxon>Sordariomycetes</taxon>
        <taxon>Hypocreomycetidae</taxon>
        <taxon>Glomerellales</taxon>
        <taxon>Glomerellaceae</taxon>
        <taxon>Colletotrichum</taxon>
        <taxon>Colletotrichum graminicola species complex</taxon>
    </lineage>
</organism>
<dbReference type="Proteomes" id="UP001230504">
    <property type="component" value="Unassembled WGS sequence"/>
</dbReference>
<dbReference type="RefSeq" id="XP_060409595.1">
    <property type="nucleotide sequence ID" value="XM_060560310.1"/>
</dbReference>
<evidence type="ECO:0000313" key="2">
    <source>
        <dbReference type="EMBL" id="KAK1574040.1"/>
    </source>
</evidence>
<name>A0AAD8PQS8_9PEZI</name>
<evidence type="ECO:0000256" key="1">
    <source>
        <dbReference type="SAM" id="MobiDB-lite"/>
    </source>
</evidence>
<dbReference type="GeneID" id="85444550"/>
<reference evidence="2" key="1">
    <citation type="submission" date="2021-06" db="EMBL/GenBank/DDBJ databases">
        <title>Comparative genomics, transcriptomics and evolutionary studies reveal genomic signatures of adaptation to plant cell wall in hemibiotrophic fungi.</title>
        <authorList>
            <consortium name="DOE Joint Genome Institute"/>
            <person name="Baroncelli R."/>
            <person name="Diaz J.F."/>
            <person name="Benocci T."/>
            <person name="Peng M."/>
            <person name="Battaglia E."/>
            <person name="Haridas S."/>
            <person name="Andreopoulos W."/>
            <person name="Labutti K."/>
            <person name="Pangilinan J."/>
            <person name="Floch G.L."/>
            <person name="Makela M.R."/>
            <person name="Henrissat B."/>
            <person name="Grigoriev I.V."/>
            <person name="Crouch J.A."/>
            <person name="De Vries R.P."/>
            <person name="Sukno S.A."/>
            <person name="Thon M.R."/>
        </authorList>
    </citation>
    <scope>NUCLEOTIDE SEQUENCE</scope>
    <source>
        <strain evidence="2">CBS 125086</strain>
    </source>
</reference>
<evidence type="ECO:0000313" key="3">
    <source>
        <dbReference type="Proteomes" id="UP001230504"/>
    </source>
</evidence>
<dbReference type="AlphaFoldDB" id="A0AAD8PQS8"/>
<dbReference type="EMBL" id="JAHLJV010000081">
    <property type="protein sequence ID" value="KAK1574040.1"/>
    <property type="molecule type" value="Genomic_DNA"/>
</dbReference>
<protein>
    <submittedName>
        <fullName evidence="2">Uncharacterized protein</fullName>
    </submittedName>
</protein>
<gene>
    <name evidence="2" type="ORF">LY79DRAFT_583216</name>
</gene>
<accession>A0AAD8PQS8</accession>
<proteinExistence type="predicted"/>
<comment type="caution">
    <text evidence="2">The sequence shown here is derived from an EMBL/GenBank/DDBJ whole genome shotgun (WGS) entry which is preliminary data.</text>
</comment>
<feature type="region of interest" description="Disordered" evidence="1">
    <location>
        <begin position="117"/>
        <end position="150"/>
    </location>
</feature>
<keyword evidence="3" id="KW-1185">Reference proteome</keyword>
<sequence length="150" mass="16470">MSTRLGACLTPLPTTVEAFPHHRTAWNVCQIGTPEQAGRPSLKLEMDDSSRGKIFGRSDDGLRGPGISAFGIGHRAIVRPQRQALRDVYEPPRPLACRRLRLVHRVAVKLTPRPIEASGLEEGRPGIQTNPEDGFRTEGFALSPRSVEAK</sequence>